<comment type="caution">
    <text evidence="1">The sequence shown here is derived from an EMBL/GenBank/DDBJ whole genome shotgun (WGS) entry which is preliminary data.</text>
</comment>
<organism evidence="1 2">
    <name type="scientific">Enterococcus gallinarum</name>
    <dbReference type="NCBI Taxonomy" id="1353"/>
    <lineage>
        <taxon>Bacteria</taxon>
        <taxon>Bacillati</taxon>
        <taxon>Bacillota</taxon>
        <taxon>Bacilli</taxon>
        <taxon>Lactobacillales</taxon>
        <taxon>Enterococcaceae</taxon>
        <taxon>Enterococcus</taxon>
    </lineage>
</organism>
<proteinExistence type="predicted"/>
<evidence type="ECO:0000313" key="1">
    <source>
        <dbReference type="EMBL" id="MXS26970.1"/>
    </source>
</evidence>
<accession>A0A6I4XTF7</accession>
<dbReference type="AlphaFoldDB" id="A0A6I4XTF7"/>
<protein>
    <submittedName>
        <fullName evidence="1">Uncharacterized protein</fullName>
    </submittedName>
</protein>
<gene>
    <name evidence="1" type="ORF">GTI89_12995</name>
</gene>
<evidence type="ECO:0000313" key="2">
    <source>
        <dbReference type="Proteomes" id="UP000439965"/>
    </source>
</evidence>
<reference evidence="1 2" key="1">
    <citation type="submission" date="2019-04" db="EMBL/GenBank/DDBJ databases">
        <title>Step-wise assembly of the neonatal virome modulated by breast feeding.</title>
        <authorList>
            <person name="Liang G."/>
            <person name="Bushman F."/>
        </authorList>
    </citation>
    <scope>NUCLEOTIDE SEQUENCE [LARGE SCALE GENOMIC DNA]</scope>
    <source>
        <strain evidence="1 2">E3404</strain>
    </source>
</reference>
<sequence length="167" mass="19822">MHPSLLRMIIVGKVHLCCHWQSELFVSCRLSIDSLLSREMLENRGEWMFYPDVKEYLRKMRGNIDFAVMKERLPLVHRYWQVTEAEVERIVREESEEDFWTSVQQIILLDAKLVLLRSYISEFDFQGFSEEEIIENIELDHSTYTKELCGYNLTDTGHPSILFGKGR</sequence>
<name>A0A6I4XTF7_ENTGA</name>
<dbReference type="Pfam" id="PF22652">
    <property type="entry name" value="DUF7006"/>
    <property type="match status" value="1"/>
</dbReference>
<dbReference type="InterPro" id="IPR054275">
    <property type="entry name" value="DUF7006"/>
</dbReference>
<dbReference type="EMBL" id="WVTI01000013">
    <property type="protein sequence ID" value="MXS26970.1"/>
    <property type="molecule type" value="Genomic_DNA"/>
</dbReference>
<dbReference type="Proteomes" id="UP000439965">
    <property type="component" value="Unassembled WGS sequence"/>
</dbReference>